<accession>A0A4U6UKK3</accession>
<name>A0A4U6UKK3_SETVI</name>
<organism evidence="1 2">
    <name type="scientific">Setaria viridis</name>
    <name type="common">Green bristlegrass</name>
    <name type="synonym">Setaria italica subsp. viridis</name>
    <dbReference type="NCBI Taxonomy" id="4556"/>
    <lineage>
        <taxon>Eukaryota</taxon>
        <taxon>Viridiplantae</taxon>
        <taxon>Streptophyta</taxon>
        <taxon>Embryophyta</taxon>
        <taxon>Tracheophyta</taxon>
        <taxon>Spermatophyta</taxon>
        <taxon>Magnoliopsida</taxon>
        <taxon>Liliopsida</taxon>
        <taxon>Poales</taxon>
        <taxon>Poaceae</taxon>
        <taxon>PACMAD clade</taxon>
        <taxon>Panicoideae</taxon>
        <taxon>Panicodae</taxon>
        <taxon>Paniceae</taxon>
        <taxon>Cenchrinae</taxon>
        <taxon>Setaria</taxon>
    </lineage>
</organism>
<gene>
    <name evidence="1" type="ORF">SEVIR_5G321433v2</name>
</gene>
<keyword evidence="2" id="KW-1185">Reference proteome</keyword>
<proteinExistence type="predicted"/>
<evidence type="ECO:0000313" key="2">
    <source>
        <dbReference type="Proteomes" id="UP000298652"/>
    </source>
</evidence>
<dbReference type="EMBL" id="CM016556">
    <property type="protein sequence ID" value="TKW16770.1"/>
    <property type="molecule type" value="Genomic_DNA"/>
</dbReference>
<dbReference type="Gramene" id="TKW16770">
    <property type="protein sequence ID" value="TKW16770"/>
    <property type="gene ID" value="SEVIR_5G321433v2"/>
</dbReference>
<dbReference type="Proteomes" id="UP000298652">
    <property type="component" value="Chromosome 5"/>
</dbReference>
<evidence type="ECO:0000313" key="1">
    <source>
        <dbReference type="EMBL" id="TKW16770.1"/>
    </source>
</evidence>
<reference evidence="1" key="1">
    <citation type="submission" date="2019-03" db="EMBL/GenBank/DDBJ databases">
        <title>WGS assembly of Setaria viridis.</title>
        <authorList>
            <person name="Huang P."/>
            <person name="Jenkins J."/>
            <person name="Grimwood J."/>
            <person name="Barry K."/>
            <person name="Healey A."/>
            <person name="Mamidi S."/>
            <person name="Sreedasyam A."/>
            <person name="Shu S."/>
            <person name="Feldman M."/>
            <person name="Wu J."/>
            <person name="Yu Y."/>
            <person name="Chen C."/>
            <person name="Johnson J."/>
            <person name="Rokhsar D."/>
            <person name="Baxter I."/>
            <person name="Schmutz J."/>
            <person name="Brutnell T."/>
            <person name="Kellogg E."/>
        </authorList>
    </citation>
    <scope>NUCLEOTIDE SEQUENCE [LARGE SCALE GENOMIC DNA]</scope>
</reference>
<protein>
    <submittedName>
        <fullName evidence="1">Uncharacterized protein</fullName>
    </submittedName>
</protein>
<dbReference type="AlphaFoldDB" id="A0A4U6UKK3"/>
<sequence>MLFSCGQCANVYNGRNIDVLLVADQIIAPCSAQEQRRVVPAAATCEEPSKTAAGRRGANGCTGRRHIGRKMEFLSLSTV</sequence>